<comment type="caution">
    <text evidence="4">The sequence shown here is derived from an EMBL/GenBank/DDBJ whole genome shotgun (WGS) entry which is preliminary data.</text>
</comment>
<dbReference type="AlphaFoldDB" id="A0AB36CI51"/>
<keyword evidence="2" id="KW-0472">Membrane</keyword>
<reference evidence="4 5" key="1">
    <citation type="submission" date="2020-04" db="EMBL/GenBank/DDBJ databases">
        <authorList>
            <person name="Hitch T.C.A."/>
            <person name="Wylensek D."/>
            <person name="Clavel T."/>
        </authorList>
    </citation>
    <scope>NUCLEOTIDE SEQUENCE [LARGE SCALE GENOMIC DNA]</scope>
    <source>
        <strain evidence="4 5">BL-383-APC-3D</strain>
    </source>
</reference>
<organism evidence="4 5">
    <name type="scientific">Corynebacterium stationis</name>
    <dbReference type="NCBI Taxonomy" id="1705"/>
    <lineage>
        <taxon>Bacteria</taxon>
        <taxon>Bacillati</taxon>
        <taxon>Actinomycetota</taxon>
        <taxon>Actinomycetes</taxon>
        <taxon>Mycobacteriales</taxon>
        <taxon>Corynebacteriaceae</taxon>
        <taxon>Corynebacterium</taxon>
    </lineage>
</organism>
<keyword evidence="2" id="KW-0812">Transmembrane</keyword>
<feature type="signal peptide" evidence="3">
    <location>
        <begin position="1"/>
        <end position="33"/>
    </location>
</feature>
<protein>
    <submittedName>
        <fullName evidence="4">Uncharacterized protein</fullName>
    </submittedName>
</protein>
<feature type="chain" id="PRO_5044282042" evidence="3">
    <location>
        <begin position="34"/>
        <end position="441"/>
    </location>
</feature>
<evidence type="ECO:0000313" key="5">
    <source>
        <dbReference type="Proteomes" id="UP000544551"/>
    </source>
</evidence>
<evidence type="ECO:0000256" key="1">
    <source>
        <dbReference type="SAM" id="MobiDB-lite"/>
    </source>
</evidence>
<feature type="region of interest" description="Disordered" evidence="1">
    <location>
        <begin position="366"/>
        <end position="397"/>
    </location>
</feature>
<keyword evidence="2" id="KW-1133">Transmembrane helix</keyword>
<evidence type="ECO:0000256" key="3">
    <source>
        <dbReference type="SAM" id="SignalP"/>
    </source>
</evidence>
<dbReference type="RefSeq" id="WP_168968918.1">
    <property type="nucleotide sequence ID" value="NZ_JABAFZ010000001.1"/>
</dbReference>
<evidence type="ECO:0000313" key="4">
    <source>
        <dbReference type="EMBL" id="NME88399.1"/>
    </source>
</evidence>
<sequence>MNEVNFIRVFKALSGVLLVLFLAMGLSSPIAGAQDAEFVLGKNSLVNTGKDNGFSERNLVDKDDPHWGWEMGDFLVSGFTRATEDNHGKTVLLKNVGDTVALRFELGQDINNLNGTENLSVSEDKNGWDQKFGVEEQNFGRGMLIVKQTNHKNESNTELYRDFLAAEGSKGADTEVKVFEEGDYEVALDYEIKRPRVDVFGWKPAYSYSNYQVSFKFSVRNGNNMVFPIDLATGSELVNEASTEDGFRLDLAKSRYLDIDLKRATLNDGADGLVEDTRFNRPARDGSEYTEEGVYTITVRNRYTDSETVKTIYVGTDTILKAHAKTGLPLSEIKTMLDTGATITDDGSLILADASSAESEINERLDATAEEPTAADQGKTDVVEPVEPPDDAADEHERSGNGAVALIAVLSLISALLLLAGIFFYRRSQGISSKKTDQTEA</sequence>
<evidence type="ECO:0000256" key="2">
    <source>
        <dbReference type="SAM" id="Phobius"/>
    </source>
</evidence>
<feature type="transmembrane region" description="Helical" evidence="2">
    <location>
        <begin position="403"/>
        <end position="425"/>
    </location>
</feature>
<dbReference type="Proteomes" id="UP000544551">
    <property type="component" value="Unassembled WGS sequence"/>
</dbReference>
<accession>A0AB36CI51</accession>
<gene>
    <name evidence="4" type="ORF">HF853_01620</name>
</gene>
<proteinExistence type="predicted"/>
<name>A0AB36CI51_9CORY</name>
<keyword evidence="3" id="KW-0732">Signal</keyword>
<dbReference type="EMBL" id="JABAFZ010000001">
    <property type="protein sequence ID" value="NME88399.1"/>
    <property type="molecule type" value="Genomic_DNA"/>
</dbReference>